<evidence type="ECO:0000256" key="5">
    <source>
        <dbReference type="ARBA" id="ARBA00023139"/>
    </source>
</evidence>
<dbReference type="Gene3D" id="3.30.70.1530">
    <property type="entry name" value="Hypothetical protein rpa1041"/>
    <property type="match status" value="1"/>
</dbReference>
<evidence type="ECO:0000313" key="11">
    <source>
        <dbReference type="Proteomes" id="UP000282971"/>
    </source>
</evidence>
<accession>A0A437MBX1</accession>
<proteinExistence type="inferred from homology"/>
<keyword evidence="8" id="KW-1133">Transmembrane helix</keyword>
<feature type="domain" description="Flagellar M-ring N-terminal" evidence="9">
    <location>
        <begin position="12"/>
        <end position="175"/>
    </location>
</feature>
<comment type="subcellular location">
    <subcellularLocation>
        <location evidence="1">Cell outer membrane</location>
        <topology evidence="1">Lipid-anchor</topology>
    </subcellularLocation>
</comment>
<dbReference type="NCBIfam" id="TIGR02544">
    <property type="entry name" value="III_secr_YscJ"/>
    <property type="match status" value="1"/>
</dbReference>
<organism evidence="10 11">
    <name type="scientific">Sphingomonas crocodyli</name>
    <dbReference type="NCBI Taxonomy" id="1979270"/>
    <lineage>
        <taxon>Bacteria</taxon>
        <taxon>Pseudomonadati</taxon>
        <taxon>Pseudomonadota</taxon>
        <taxon>Alphaproteobacteria</taxon>
        <taxon>Sphingomonadales</taxon>
        <taxon>Sphingomonadaceae</taxon>
        <taxon>Sphingomonas</taxon>
    </lineage>
</organism>
<dbReference type="PANTHER" id="PTHR30046:SF2">
    <property type="entry name" value="YOP PROTEINS TRANSLOCATION LIPOPROTEIN J"/>
    <property type="match status" value="1"/>
</dbReference>
<evidence type="ECO:0000256" key="1">
    <source>
        <dbReference type="ARBA" id="ARBA00004459"/>
    </source>
</evidence>
<evidence type="ECO:0000256" key="3">
    <source>
        <dbReference type="ARBA" id="ARBA00022729"/>
    </source>
</evidence>
<dbReference type="Pfam" id="PF01514">
    <property type="entry name" value="YscJ_FliF"/>
    <property type="match status" value="1"/>
</dbReference>
<dbReference type="Gene3D" id="3.30.300.30">
    <property type="match status" value="1"/>
</dbReference>
<dbReference type="Proteomes" id="UP000282971">
    <property type="component" value="Unassembled WGS sequence"/>
</dbReference>
<evidence type="ECO:0000256" key="6">
    <source>
        <dbReference type="ARBA" id="ARBA00023237"/>
    </source>
</evidence>
<keyword evidence="7 8" id="KW-0449">Lipoprotein</keyword>
<dbReference type="InterPro" id="IPR003282">
    <property type="entry name" value="T3SS_SctJ"/>
</dbReference>
<evidence type="ECO:0000313" key="10">
    <source>
        <dbReference type="EMBL" id="RVT95063.1"/>
    </source>
</evidence>
<sequence length="237" mass="25354">MLCLALAACGRAELYSKLSESQANEMVAVLQAAGIDADKKDGGETGWTISTGSGDFAKAVEVLHSQGYPREDFATLGTVFKKEGFVSSPTEERARLVYGLSQELSHTISQIDGVTQARVHLALPQSEPLADTKQPSSASVFIKYRPGTNIDAQIGKVKALVVNSIEGLSYDNVSVETFPAQPLPGAQPGAKGGVIAANLATFVIPVVLLALIFLAYPSFRRWHQRRRAVVVRRGDNA</sequence>
<evidence type="ECO:0000256" key="4">
    <source>
        <dbReference type="ARBA" id="ARBA00023136"/>
    </source>
</evidence>
<dbReference type="AlphaFoldDB" id="A0A437MBX1"/>
<keyword evidence="11" id="KW-1185">Reference proteome</keyword>
<keyword evidence="3 8" id="KW-0732">Signal</keyword>
<comment type="caution">
    <text evidence="10">The sequence shown here is derived from an EMBL/GenBank/DDBJ whole genome shotgun (WGS) entry which is preliminary data.</text>
</comment>
<name>A0A437MBX1_9SPHN</name>
<keyword evidence="8" id="KW-0812">Transmembrane</keyword>
<evidence type="ECO:0000256" key="8">
    <source>
        <dbReference type="RuleBase" id="RU364102"/>
    </source>
</evidence>
<dbReference type="GO" id="GO:0009306">
    <property type="term" value="P:protein secretion"/>
    <property type="evidence" value="ECO:0007669"/>
    <property type="project" value="InterPro"/>
</dbReference>
<comment type="similarity">
    <text evidence="2 8">Belongs to the YscJ lipoprotein family.</text>
</comment>
<keyword evidence="4 8" id="KW-0472">Membrane</keyword>
<evidence type="ECO:0000256" key="2">
    <source>
        <dbReference type="ARBA" id="ARBA00009509"/>
    </source>
</evidence>
<feature type="transmembrane region" description="Helical" evidence="8">
    <location>
        <begin position="195"/>
        <end position="216"/>
    </location>
</feature>
<reference evidence="10 11" key="1">
    <citation type="submission" date="2019-01" db="EMBL/GenBank/DDBJ databases">
        <authorList>
            <person name="Chen W.-M."/>
        </authorList>
    </citation>
    <scope>NUCLEOTIDE SEQUENCE [LARGE SCALE GENOMIC DNA]</scope>
    <source>
        <strain evidence="10 11">CCP-7</strain>
    </source>
</reference>
<evidence type="ECO:0000256" key="7">
    <source>
        <dbReference type="ARBA" id="ARBA00023288"/>
    </source>
</evidence>
<dbReference type="EMBL" id="SACN01000001">
    <property type="protein sequence ID" value="RVT95063.1"/>
    <property type="molecule type" value="Genomic_DNA"/>
</dbReference>
<gene>
    <name evidence="10" type="ORF">EOD43_05180</name>
</gene>
<keyword evidence="5 8" id="KW-0564">Palmitate</keyword>
<evidence type="ECO:0000259" key="9">
    <source>
        <dbReference type="Pfam" id="PF01514"/>
    </source>
</evidence>
<dbReference type="InterPro" id="IPR006182">
    <property type="entry name" value="FliF_N_dom"/>
</dbReference>
<keyword evidence="6 8" id="KW-0998">Cell outer membrane</keyword>
<dbReference type="PRINTS" id="PR01338">
    <property type="entry name" value="TYPE3OMKPROT"/>
</dbReference>
<dbReference type="InterPro" id="IPR043427">
    <property type="entry name" value="YscJ/FliF"/>
</dbReference>
<dbReference type="PANTHER" id="PTHR30046">
    <property type="entry name" value="FLAGELLAR M-RING PROTEIN"/>
    <property type="match status" value="1"/>
</dbReference>
<dbReference type="GO" id="GO:0009279">
    <property type="term" value="C:cell outer membrane"/>
    <property type="evidence" value="ECO:0007669"/>
    <property type="project" value="UniProtKB-SubCell"/>
</dbReference>
<dbReference type="InterPro" id="IPR045851">
    <property type="entry name" value="AMP-bd_C_sf"/>
</dbReference>
<protein>
    <recommendedName>
        <fullName evidence="8">Lipoprotein</fullName>
    </recommendedName>
</protein>
<dbReference type="OrthoDB" id="9807026at2"/>